<evidence type="ECO:0000313" key="8">
    <source>
        <dbReference type="EMBL" id="KJY63373.1"/>
    </source>
</evidence>
<dbReference type="OrthoDB" id="369398at2"/>
<dbReference type="RefSeq" id="WP_046315159.1">
    <property type="nucleotide sequence ID" value="NZ_JBHSZT010000003.1"/>
</dbReference>
<reference evidence="8 9" key="1">
    <citation type="submission" date="2015-01" db="EMBL/GenBank/DDBJ databases">
        <title>Comparative genomics of the lactic acid bacteria isolated from the honey bee gut.</title>
        <authorList>
            <person name="Ellegaard K.M."/>
            <person name="Tamarit D."/>
            <person name="Javelind E."/>
            <person name="Olofsson T."/>
            <person name="Andersson S.G."/>
            <person name="Vasquez A."/>
        </authorList>
    </citation>
    <scope>NUCLEOTIDE SEQUENCE [LARGE SCALE GENOMIC DNA]</scope>
    <source>
        <strain evidence="8 9">Bin4</strain>
    </source>
</reference>
<dbReference type="AlphaFoldDB" id="A0A0F4LYE5"/>
<evidence type="ECO:0000256" key="3">
    <source>
        <dbReference type="ARBA" id="ARBA00022490"/>
    </source>
</evidence>
<keyword evidence="6" id="KW-0418">Kinase</keyword>
<evidence type="ECO:0000259" key="7">
    <source>
        <dbReference type="PROSITE" id="PS51094"/>
    </source>
</evidence>
<gene>
    <name evidence="8" type="ORF">JG30_00530</name>
</gene>
<dbReference type="GO" id="GO:0016301">
    <property type="term" value="F:kinase activity"/>
    <property type="evidence" value="ECO:0007669"/>
    <property type="project" value="UniProtKB-KW"/>
</dbReference>
<keyword evidence="3" id="KW-0963">Cytoplasm</keyword>
<dbReference type="PANTHER" id="PTHR36203">
    <property type="entry name" value="ASCORBATE-SPECIFIC PTS SYSTEM EIIA COMPONENT"/>
    <property type="match status" value="1"/>
</dbReference>
<evidence type="ECO:0000256" key="1">
    <source>
        <dbReference type="ARBA" id="ARBA00004496"/>
    </source>
</evidence>
<protein>
    <submittedName>
        <fullName evidence="8">PTS Fru IIA</fullName>
    </submittedName>
</protein>
<dbReference type="PROSITE" id="PS51094">
    <property type="entry name" value="PTS_EIIA_TYPE_2"/>
    <property type="match status" value="1"/>
</dbReference>
<dbReference type="Gene3D" id="3.40.930.10">
    <property type="entry name" value="Mannitol-specific EII, Chain A"/>
    <property type="match status" value="1"/>
</dbReference>
<dbReference type="Proteomes" id="UP000033558">
    <property type="component" value="Unassembled WGS sequence"/>
</dbReference>
<dbReference type="GO" id="GO:0009401">
    <property type="term" value="P:phosphoenolpyruvate-dependent sugar phosphotransferase system"/>
    <property type="evidence" value="ECO:0007669"/>
    <property type="project" value="UniProtKB-KW"/>
</dbReference>
<dbReference type="PANTHER" id="PTHR36203:SF4">
    <property type="entry name" value="MANNITOL-SPECIFIC CRYPTIC PHOSPHOTRANSFERASE ENZYME IIA COMPONENT"/>
    <property type="match status" value="1"/>
</dbReference>
<keyword evidence="5" id="KW-0598">Phosphotransferase system</keyword>
<feature type="domain" description="PTS EIIA type-2" evidence="7">
    <location>
        <begin position="4"/>
        <end position="145"/>
    </location>
</feature>
<evidence type="ECO:0000256" key="5">
    <source>
        <dbReference type="ARBA" id="ARBA00022683"/>
    </source>
</evidence>
<evidence type="ECO:0000313" key="9">
    <source>
        <dbReference type="Proteomes" id="UP000033558"/>
    </source>
</evidence>
<comment type="caution">
    <text evidence="8">The sequence shown here is derived from an EMBL/GenBank/DDBJ whole genome shotgun (WGS) entry which is preliminary data.</text>
</comment>
<dbReference type="EMBL" id="JXJQ01000001">
    <property type="protein sequence ID" value="KJY63373.1"/>
    <property type="molecule type" value="Genomic_DNA"/>
</dbReference>
<organism evidence="8 9">
    <name type="scientific">Bombilactobacillus mellifer</name>
    <dbReference type="NCBI Taxonomy" id="1218492"/>
    <lineage>
        <taxon>Bacteria</taxon>
        <taxon>Bacillati</taxon>
        <taxon>Bacillota</taxon>
        <taxon>Bacilli</taxon>
        <taxon>Lactobacillales</taxon>
        <taxon>Lactobacillaceae</taxon>
        <taxon>Bombilactobacillus</taxon>
    </lineage>
</organism>
<keyword evidence="2" id="KW-0813">Transport</keyword>
<dbReference type="SUPFAM" id="SSF55804">
    <property type="entry name" value="Phoshotransferase/anion transport protein"/>
    <property type="match status" value="1"/>
</dbReference>
<keyword evidence="9" id="KW-1185">Reference proteome</keyword>
<dbReference type="InterPro" id="IPR051351">
    <property type="entry name" value="Ascorbate-PTS_EIIA_comp"/>
</dbReference>
<dbReference type="CDD" id="cd00211">
    <property type="entry name" value="PTS_IIA_fru"/>
    <property type="match status" value="1"/>
</dbReference>
<evidence type="ECO:0000256" key="6">
    <source>
        <dbReference type="ARBA" id="ARBA00022777"/>
    </source>
</evidence>
<evidence type="ECO:0000256" key="2">
    <source>
        <dbReference type="ARBA" id="ARBA00022448"/>
    </source>
</evidence>
<name>A0A0F4LYE5_9LACO</name>
<evidence type="ECO:0000256" key="4">
    <source>
        <dbReference type="ARBA" id="ARBA00022679"/>
    </source>
</evidence>
<dbReference type="InterPro" id="IPR002178">
    <property type="entry name" value="PTS_EIIA_type-2_dom"/>
</dbReference>
<keyword evidence="4" id="KW-0808">Transferase</keyword>
<accession>A0A0F4LYE5</accession>
<dbReference type="GO" id="GO:0005737">
    <property type="term" value="C:cytoplasm"/>
    <property type="evidence" value="ECO:0007669"/>
    <property type="project" value="UniProtKB-SubCell"/>
</dbReference>
<dbReference type="InterPro" id="IPR016152">
    <property type="entry name" value="PTrfase/Anion_transptr"/>
</dbReference>
<proteinExistence type="predicted"/>
<dbReference type="HOGENOM" id="CLU_072531_2_0_9"/>
<dbReference type="Pfam" id="PF00359">
    <property type="entry name" value="PTS_EIIA_2"/>
    <property type="match status" value="1"/>
</dbReference>
<dbReference type="STRING" id="1218492.JG30_00530"/>
<sequence length="145" mass="16155">MIANYLTAHQIQFCPSVATWQAAIQLAAQPLLQNQTINSQYIDAIIQNVYTNGNYFILLPEIAMAHARPENGSLKNGMSFLKLTQAVFFPHQTPVKIIFVIAGENNAAHLQLIEALADFFSNATLTDQLLSVSNKKDLLHLIEQF</sequence>
<dbReference type="PATRIC" id="fig|1218492.5.peg.164"/>
<comment type="subcellular location">
    <subcellularLocation>
        <location evidence="1">Cytoplasm</location>
    </subcellularLocation>
</comment>